<name>A0ABU4ZPS0_9HYPH</name>
<accession>A0ABU4ZPS0</accession>
<reference evidence="1 2" key="1">
    <citation type="submission" date="2023-08" db="EMBL/GenBank/DDBJ databases">
        <title>Implementing the SeqCode for naming new Mesorhizobium species isolated from Vachellia karroo root nodules.</title>
        <authorList>
            <person name="Van Lill M."/>
        </authorList>
    </citation>
    <scope>NUCLEOTIDE SEQUENCE [LARGE SCALE GENOMIC DNA]</scope>
    <source>
        <strain evidence="1 2">MSK 1335</strain>
    </source>
</reference>
<dbReference type="RefSeq" id="WP_320233904.1">
    <property type="nucleotide sequence ID" value="NZ_JAVIJF010000010.1"/>
</dbReference>
<evidence type="ECO:0000313" key="2">
    <source>
        <dbReference type="Proteomes" id="UP001276840"/>
    </source>
</evidence>
<proteinExistence type="predicted"/>
<comment type="caution">
    <text evidence="1">The sequence shown here is derived from an EMBL/GenBank/DDBJ whole genome shotgun (WGS) entry which is preliminary data.</text>
</comment>
<dbReference type="Proteomes" id="UP001276840">
    <property type="component" value="Unassembled WGS sequence"/>
</dbReference>
<evidence type="ECO:0000313" key="1">
    <source>
        <dbReference type="EMBL" id="MDX8525971.1"/>
    </source>
</evidence>
<gene>
    <name evidence="1" type="ORF">RFM68_15825</name>
</gene>
<dbReference type="EMBL" id="JAVIJF010000010">
    <property type="protein sequence ID" value="MDX8525971.1"/>
    <property type="molecule type" value="Genomic_DNA"/>
</dbReference>
<keyword evidence="2" id="KW-1185">Reference proteome</keyword>
<sequence>MTALHDLTPKFRNIRLLLAREKDHPEGDREEGYDVLAPLTDEGRLDAEEWKSHKGFCRVRRFRSGEEDLVGRLRRKPGGQWFFDYAEGDRDDEDGFHLGDERFVTGEYVSIRRNGAMHTYQVARVEQP</sequence>
<organism evidence="1 2">
    <name type="scientific">Mesorhizobium montanum</name>
    <dbReference type="NCBI Taxonomy" id="3072323"/>
    <lineage>
        <taxon>Bacteria</taxon>
        <taxon>Pseudomonadati</taxon>
        <taxon>Pseudomonadota</taxon>
        <taxon>Alphaproteobacteria</taxon>
        <taxon>Hyphomicrobiales</taxon>
        <taxon>Phyllobacteriaceae</taxon>
        <taxon>Mesorhizobium</taxon>
    </lineage>
</organism>
<protein>
    <submittedName>
        <fullName evidence="1">Uncharacterized protein</fullName>
    </submittedName>
</protein>